<dbReference type="InterPro" id="IPR036388">
    <property type="entry name" value="WH-like_DNA-bd_sf"/>
</dbReference>
<keyword evidence="4" id="KW-1185">Reference proteome</keyword>
<dbReference type="SUPFAM" id="SSF46785">
    <property type="entry name" value="Winged helix' DNA-binding domain"/>
    <property type="match status" value="1"/>
</dbReference>
<dbReference type="PROSITE" id="PS50186">
    <property type="entry name" value="DEP"/>
    <property type="match status" value="1"/>
</dbReference>
<feature type="compositionally biased region" description="Basic and acidic residues" evidence="1">
    <location>
        <begin position="315"/>
        <end position="326"/>
    </location>
</feature>
<dbReference type="InterPro" id="IPR036390">
    <property type="entry name" value="WH_DNA-bd_sf"/>
</dbReference>
<comment type="caution">
    <text evidence="3">The sequence shown here is derived from an EMBL/GenBank/DDBJ whole genome shotgun (WGS) entry which is preliminary data.</text>
</comment>
<organism evidence="3 4">
    <name type="scientific">Cryptotermes secundus</name>
    <dbReference type="NCBI Taxonomy" id="105785"/>
    <lineage>
        <taxon>Eukaryota</taxon>
        <taxon>Metazoa</taxon>
        <taxon>Ecdysozoa</taxon>
        <taxon>Arthropoda</taxon>
        <taxon>Hexapoda</taxon>
        <taxon>Insecta</taxon>
        <taxon>Pterygota</taxon>
        <taxon>Neoptera</taxon>
        <taxon>Polyneoptera</taxon>
        <taxon>Dictyoptera</taxon>
        <taxon>Blattodea</taxon>
        <taxon>Blattoidea</taxon>
        <taxon>Termitoidae</taxon>
        <taxon>Kalotermitidae</taxon>
        <taxon>Cryptotermitinae</taxon>
        <taxon>Cryptotermes</taxon>
    </lineage>
</organism>
<feature type="compositionally biased region" description="Low complexity" evidence="1">
    <location>
        <begin position="360"/>
        <end position="375"/>
    </location>
</feature>
<evidence type="ECO:0000313" key="3">
    <source>
        <dbReference type="EMBL" id="PNF39090.1"/>
    </source>
</evidence>
<protein>
    <recommendedName>
        <fullName evidence="2">DEP domain-containing protein</fullName>
    </recommendedName>
</protein>
<dbReference type="AlphaFoldDB" id="A0A2J7RE33"/>
<evidence type="ECO:0000259" key="2">
    <source>
        <dbReference type="PROSITE" id="PS50186"/>
    </source>
</evidence>
<sequence>SGRPGVLPSVPGEKTVQTNKSLTLLWGATGEQEWTPALTTGVDWKSLTIPACLPITTDYFPDKRSLQNDYVVSDYNLLPDDVNADFAQQRAIYKKPLTTVEVFKELVSQRLAQGFQLIVFSEHSSKKQAHTPGNNSTSAAAGIISSLVMSRPCDIEPTEEYFLSIGRVFHKISLSGSAITVTRYRPRHPYPPFNIHYRYRFHAPHHDNYEVSWVSFTTEKLENFNWNYLDHYICTRGDTDFALAEAQKYWRFRVYLLPLNHQATKKILEGSDHCDIYTPPTLEEQGHLMENFLRFLETWVNRIRRPNTCKKSREKHGSNRMAERHAIRSGSKVMERVKVEGGSGRISPATEAAGGENKASSQQPVSPEQQQQQTDSPHHQDSADESQSHFDIHRLKSTATLSEILEALRNTVSGVGFLTHHPSLPSYTFVSADAVQWLICHVEGVLHEEKAVDIMEQMLKEKMVCHASGDFSHPFIVGFYLYHIVQQEKDQKDGEYLNPLGDLQSFENEWLEVEVKHPTGWRQTVPLSPTSETPSSPNVTPKFLCTVLEEMCQEDGEGDRDWT</sequence>
<proteinExistence type="predicted"/>
<dbReference type="GO" id="GO:0005096">
    <property type="term" value="F:GTPase activator activity"/>
    <property type="evidence" value="ECO:0007669"/>
    <property type="project" value="InterPro"/>
</dbReference>
<reference evidence="3 4" key="1">
    <citation type="submission" date="2017-12" db="EMBL/GenBank/DDBJ databases">
        <title>Hemimetabolous genomes reveal molecular basis of termite eusociality.</title>
        <authorList>
            <person name="Harrison M.C."/>
            <person name="Jongepier E."/>
            <person name="Robertson H.M."/>
            <person name="Arning N."/>
            <person name="Bitard-Feildel T."/>
            <person name="Chao H."/>
            <person name="Childers C.P."/>
            <person name="Dinh H."/>
            <person name="Doddapaneni H."/>
            <person name="Dugan S."/>
            <person name="Gowin J."/>
            <person name="Greiner C."/>
            <person name="Han Y."/>
            <person name="Hu H."/>
            <person name="Hughes D.S.T."/>
            <person name="Huylmans A.-K."/>
            <person name="Kemena C."/>
            <person name="Kremer L.P.M."/>
            <person name="Lee S.L."/>
            <person name="Lopez-Ezquerra A."/>
            <person name="Mallet L."/>
            <person name="Monroy-Kuhn J.M."/>
            <person name="Moser A."/>
            <person name="Murali S.C."/>
            <person name="Muzny D.M."/>
            <person name="Otani S."/>
            <person name="Piulachs M.-D."/>
            <person name="Poelchau M."/>
            <person name="Qu J."/>
            <person name="Schaub F."/>
            <person name="Wada-Katsumata A."/>
            <person name="Worley K.C."/>
            <person name="Xie Q."/>
            <person name="Ylla G."/>
            <person name="Poulsen M."/>
            <person name="Gibbs R.A."/>
            <person name="Schal C."/>
            <person name="Richards S."/>
            <person name="Belles X."/>
            <person name="Korb J."/>
            <person name="Bornberg-Bauer E."/>
        </authorList>
    </citation>
    <scope>NUCLEOTIDE SEQUENCE [LARGE SCALE GENOMIC DNA]</scope>
    <source>
        <tissue evidence="3">Whole body</tissue>
    </source>
</reference>
<accession>A0A2J7RE33</accession>
<dbReference type="PANTHER" id="PTHR13179">
    <property type="entry name" value="DEP DOMAIN CONTAINING PROTEIN 5"/>
    <property type="match status" value="1"/>
</dbReference>
<dbReference type="GO" id="GO:1904262">
    <property type="term" value="P:negative regulation of TORC1 signaling"/>
    <property type="evidence" value="ECO:0007669"/>
    <property type="project" value="TreeGrafter"/>
</dbReference>
<dbReference type="InterPro" id="IPR000591">
    <property type="entry name" value="DEP_dom"/>
</dbReference>
<dbReference type="GO" id="GO:1990130">
    <property type="term" value="C:GATOR1 complex"/>
    <property type="evidence" value="ECO:0007669"/>
    <property type="project" value="TreeGrafter"/>
</dbReference>
<dbReference type="EMBL" id="NEVH01005278">
    <property type="protein sequence ID" value="PNF39090.1"/>
    <property type="molecule type" value="Genomic_DNA"/>
</dbReference>
<feature type="compositionally biased region" description="Basic and acidic residues" evidence="1">
    <location>
        <begin position="376"/>
        <end position="388"/>
    </location>
</feature>
<dbReference type="GO" id="GO:0034198">
    <property type="term" value="P:cellular response to amino acid starvation"/>
    <property type="evidence" value="ECO:0007669"/>
    <property type="project" value="TreeGrafter"/>
</dbReference>
<dbReference type="PANTHER" id="PTHR13179:SF8">
    <property type="entry name" value="GATOR COMPLEX PROTEIN DEPDC5"/>
    <property type="match status" value="1"/>
</dbReference>
<evidence type="ECO:0000256" key="1">
    <source>
        <dbReference type="SAM" id="MobiDB-lite"/>
    </source>
</evidence>
<dbReference type="STRING" id="105785.A0A2J7RE33"/>
<dbReference type="InParanoid" id="A0A2J7RE33"/>
<dbReference type="GO" id="GO:0010508">
    <property type="term" value="P:positive regulation of autophagy"/>
    <property type="evidence" value="ECO:0007669"/>
    <property type="project" value="TreeGrafter"/>
</dbReference>
<feature type="domain" description="DEP" evidence="2">
    <location>
        <begin position="428"/>
        <end position="484"/>
    </location>
</feature>
<feature type="non-terminal residue" evidence="3">
    <location>
        <position position="563"/>
    </location>
</feature>
<name>A0A2J7RE33_9NEOP</name>
<dbReference type="InterPro" id="IPR027244">
    <property type="entry name" value="IML1"/>
</dbReference>
<gene>
    <name evidence="3" type="ORF">B7P43_G04144</name>
</gene>
<feature type="non-terminal residue" evidence="3">
    <location>
        <position position="1"/>
    </location>
</feature>
<dbReference type="GO" id="GO:0035556">
    <property type="term" value="P:intracellular signal transduction"/>
    <property type="evidence" value="ECO:0007669"/>
    <property type="project" value="InterPro"/>
</dbReference>
<dbReference type="OrthoDB" id="39497at2759"/>
<dbReference type="SMART" id="SM00049">
    <property type="entry name" value="DEP"/>
    <property type="match status" value="1"/>
</dbReference>
<evidence type="ECO:0000313" key="4">
    <source>
        <dbReference type="Proteomes" id="UP000235965"/>
    </source>
</evidence>
<dbReference type="Gene3D" id="1.10.10.10">
    <property type="entry name" value="Winged helix-like DNA-binding domain superfamily/Winged helix DNA-binding domain"/>
    <property type="match status" value="1"/>
</dbReference>
<feature type="region of interest" description="Disordered" evidence="1">
    <location>
        <begin position="309"/>
        <end position="388"/>
    </location>
</feature>
<dbReference type="GO" id="GO:0005765">
    <property type="term" value="C:lysosomal membrane"/>
    <property type="evidence" value="ECO:0007669"/>
    <property type="project" value="TreeGrafter"/>
</dbReference>
<dbReference type="Proteomes" id="UP000235965">
    <property type="component" value="Unassembled WGS sequence"/>
</dbReference>